<dbReference type="EMBL" id="SLXV01000017">
    <property type="protein sequence ID" value="TCP68368.1"/>
    <property type="molecule type" value="Genomic_DNA"/>
</dbReference>
<dbReference type="Proteomes" id="UP000294746">
    <property type="component" value="Unassembled WGS sequence"/>
</dbReference>
<dbReference type="SUPFAM" id="SSF158622">
    <property type="entry name" value="YheA/YmcA-like"/>
    <property type="match status" value="1"/>
</dbReference>
<accession>A0A4R2RXY4</accession>
<dbReference type="Gene3D" id="1.20.1500.10">
    <property type="entry name" value="YheA/YmcA-like"/>
    <property type="match status" value="1"/>
</dbReference>
<dbReference type="AlphaFoldDB" id="A0A4R2RXY4"/>
<sequence length="115" mass="13510">MMNNPYDFAHGLARSLRESDVFVEMKKLKSEIESNESYKEMLKGYHQLHIEMQTVRMQGIEPTDEFKERAEKTTLAIQGIPVIMQYLQAEERLSILLNDIQKIMLEPVQEIMDFS</sequence>
<protein>
    <submittedName>
        <fullName evidence="1">Cell fate (Sporulation/competence/biofilm development) regulator YlbF (YheA/YmcA/DUF963 family)</fullName>
    </submittedName>
</protein>
<name>A0A4R2RXY4_9BACL</name>
<proteinExistence type="predicted"/>
<evidence type="ECO:0000313" key="2">
    <source>
        <dbReference type="Proteomes" id="UP000294746"/>
    </source>
</evidence>
<dbReference type="Pfam" id="PF06133">
    <property type="entry name" value="Com_YlbF"/>
    <property type="match status" value="1"/>
</dbReference>
<gene>
    <name evidence="1" type="ORF">EDD57_11756</name>
</gene>
<dbReference type="InterPro" id="IPR010368">
    <property type="entry name" value="Com_YlbF"/>
</dbReference>
<dbReference type="InterPro" id="IPR023378">
    <property type="entry name" value="YheA/YmcA-like_dom_sf"/>
</dbReference>
<organism evidence="1 2">
    <name type="scientific">Baia soyae</name>
    <dbReference type="NCBI Taxonomy" id="1544746"/>
    <lineage>
        <taxon>Bacteria</taxon>
        <taxon>Bacillati</taxon>
        <taxon>Bacillota</taxon>
        <taxon>Bacilli</taxon>
        <taxon>Bacillales</taxon>
        <taxon>Thermoactinomycetaceae</taxon>
        <taxon>Baia</taxon>
    </lineage>
</organism>
<comment type="caution">
    <text evidence="1">The sequence shown here is derived from an EMBL/GenBank/DDBJ whole genome shotgun (WGS) entry which is preliminary data.</text>
</comment>
<reference evidence="1 2" key="1">
    <citation type="submission" date="2019-03" db="EMBL/GenBank/DDBJ databases">
        <title>Genomic Encyclopedia of Type Strains, Phase IV (KMG-IV): sequencing the most valuable type-strain genomes for metagenomic binning, comparative biology and taxonomic classification.</title>
        <authorList>
            <person name="Goeker M."/>
        </authorList>
    </citation>
    <scope>NUCLEOTIDE SEQUENCE [LARGE SCALE GENOMIC DNA]</scope>
    <source>
        <strain evidence="1 2">DSM 46831</strain>
    </source>
</reference>
<evidence type="ECO:0000313" key="1">
    <source>
        <dbReference type="EMBL" id="TCP68368.1"/>
    </source>
</evidence>
<keyword evidence="2" id="KW-1185">Reference proteome</keyword>